<name>A0A9P1NN48_9PROT</name>
<feature type="domain" description="Transglycosylase SLT" evidence="4">
    <location>
        <begin position="181"/>
        <end position="282"/>
    </location>
</feature>
<dbReference type="SUPFAM" id="SSF53955">
    <property type="entry name" value="Lysozyme-like"/>
    <property type="match status" value="1"/>
</dbReference>
<protein>
    <recommendedName>
        <fullName evidence="4">Transglycosylase SLT domain-containing protein</fullName>
    </recommendedName>
</protein>
<dbReference type="GO" id="GO:0008933">
    <property type="term" value="F:peptidoglycan lytic transglycosylase activity"/>
    <property type="evidence" value="ECO:0007669"/>
    <property type="project" value="InterPro"/>
</dbReference>
<dbReference type="PANTHER" id="PTHR37423">
    <property type="entry name" value="SOLUBLE LYTIC MUREIN TRANSGLYCOSYLASE-RELATED"/>
    <property type="match status" value="1"/>
</dbReference>
<dbReference type="InterPro" id="IPR000189">
    <property type="entry name" value="Transglyc_AS"/>
</dbReference>
<dbReference type="Gene3D" id="1.10.530.10">
    <property type="match status" value="1"/>
</dbReference>
<keyword evidence="6" id="KW-1185">Reference proteome</keyword>
<feature type="compositionally biased region" description="Polar residues" evidence="3">
    <location>
        <begin position="404"/>
        <end position="415"/>
    </location>
</feature>
<comment type="similarity">
    <text evidence="2">Belongs to the virb1 family.</text>
</comment>
<evidence type="ECO:0000313" key="6">
    <source>
        <dbReference type="Proteomes" id="UP000007319"/>
    </source>
</evidence>
<dbReference type="EMBL" id="HE577327">
    <property type="protein sequence ID" value="CCC99350.1"/>
    <property type="molecule type" value="Genomic_DNA"/>
</dbReference>
<reference evidence="5 6" key="1">
    <citation type="journal article" date="2011" name="PLoS Genet.">
        <title>Azospirillum genomes reveal transition of bacteria from aquatic to terrestrial environments.</title>
        <authorList>
            <person name="Wisniewski-Dye F."/>
            <person name="Borziak K."/>
            <person name="Khalsa-Moyers G."/>
            <person name="Alexandre G."/>
            <person name="Sukharnikov L.O."/>
            <person name="Wuichet K."/>
            <person name="Hurst G.B."/>
            <person name="McDonald W.H."/>
            <person name="Robertson J.S."/>
            <person name="Barbe V."/>
            <person name="Calteau A."/>
            <person name="Rouy Z."/>
            <person name="Mangenot S."/>
            <person name="Prigent-Combaret C."/>
            <person name="Normand P."/>
            <person name="Boyer M."/>
            <person name="Siguier P."/>
            <person name="Dessaux Y."/>
            <person name="Elmerich C."/>
            <person name="Condemine G."/>
            <person name="Krishnen G."/>
            <person name="Kennedy I."/>
            <person name="Paterson A.H."/>
            <person name="Gonzalez V."/>
            <person name="Mavingui P."/>
            <person name="Zhulin I.B."/>
        </authorList>
    </citation>
    <scope>NUCLEOTIDE SEQUENCE [LARGE SCALE GENOMIC DNA]</scope>
    <source>
        <strain evidence="5 6">Sp245</strain>
    </source>
</reference>
<dbReference type="AlphaFoldDB" id="A0A9P1NN48"/>
<dbReference type="InterPro" id="IPR008258">
    <property type="entry name" value="Transglycosylase_SLT_dom_1"/>
</dbReference>
<dbReference type="KEGG" id="abs:AZOBR_200055"/>
<evidence type="ECO:0000256" key="3">
    <source>
        <dbReference type="SAM" id="MobiDB-lite"/>
    </source>
</evidence>
<feature type="region of interest" description="Disordered" evidence="3">
    <location>
        <begin position="386"/>
        <end position="425"/>
    </location>
</feature>
<gene>
    <name evidence="5" type="ORF">AZOBR_200055</name>
</gene>
<dbReference type="GO" id="GO:0016020">
    <property type="term" value="C:membrane"/>
    <property type="evidence" value="ECO:0007669"/>
    <property type="project" value="InterPro"/>
</dbReference>
<evidence type="ECO:0000256" key="2">
    <source>
        <dbReference type="ARBA" id="ARBA00009387"/>
    </source>
</evidence>
<feature type="region of interest" description="Disordered" evidence="3">
    <location>
        <begin position="144"/>
        <end position="168"/>
    </location>
</feature>
<comment type="similarity">
    <text evidence="1">Belongs to the transglycosylase Slt family.</text>
</comment>
<proteinExistence type="inferred from homology"/>
<sequence length="593" mass="61475">MSIFGIFGDPDTGNTSPLLGGSLPDPSSYALDGGLQAIAPLMGPQRAPVGIGQFVAALAGGMGAGRRVGEQDRLRQLLSAYQLQKNARDERKAAAADAQVETAAKDLEGQGKAQEAAWLRAGGVSAFNELMKSRLNSDWMPLGGGAFPGAPGPVGGAQSSGGTATQPRAPQVPAVFQDLLAQHADRANLSPQLVGSVLMAESGGDPNAVSGKGARGLMQIMPGTARDPGFGVQPARDASPEENIRVGVDYLAALKKKYGGDERLALAAYNWGHANVDNWLSAGADPAKLPAETRAYVEKVLGPAAAPVQVADASGDGWRQVFHKGSGKIFEISPDGKKMREARDPRAGLFSGTSVEGQALNQLVQSGLLSKEQALAWAAGKTVTGPNGQLDFITPQSAPRADASNPSGATSTPSGTAPAMTTVRPGQLAPQDKEAIMEADKAAEAADGAIRALNDALALNRKAWGGAMAPVAQTLGRTGVVFQEGGPATTELENIIGTQALGQLKAIFGAAPTEGERKILMDLQGSITKSADEREVIFKRSLDAAQKRLERERARAQALRSGTYYTEGMPQQAAPQAASARVLRFDAQGNPIQ</sequence>
<evidence type="ECO:0000313" key="5">
    <source>
        <dbReference type="EMBL" id="CCC99350.1"/>
    </source>
</evidence>
<feature type="compositionally biased region" description="Gly residues" evidence="3">
    <location>
        <begin position="144"/>
        <end position="159"/>
    </location>
</feature>
<organism evidence="5 6">
    <name type="scientific">Azospirillum baldaniorum</name>
    <dbReference type="NCBI Taxonomy" id="1064539"/>
    <lineage>
        <taxon>Bacteria</taxon>
        <taxon>Pseudomonadati</taxon>
        <taxon>Pseudomonadota</taxon>
        <taxon>Alphaproteobacteria</taxon>
        <taxon>Rhodospirillales</taxon>
        <taxon>Azospirillaceae</taxon>
        <taxon>Azospirillum</taxon>
    </lineage>
</organism>
<dbReference type="Proteomes" id="UP000007319">
    <property type="component" value="Chromosome"/>
</dbReference>
<dbReference type="CDD" id="cd16896">
    <property type="entry name" value="LT_Slt70-like"/>
    <property type="match status" value="1"/>
</dbReference>
<dbReference type="InterPro" id="IPR023346">
    <property type="entry name" value="Lysozyme-like_dom_sf"/>
</dbReference>
<dbReference type="RefSeq" id="WP_014241523.1">
    <property type="nucleotide sequence ID" value="NC_016617.1"/>
</dbReference>
<dbReference type="GO" id="GO:0000270">
    <property type="term" value="P:peptidoglycan metabolic process"/>
    <property type="evidence" value="ECO:0007669"/>
    <property type="project" value="InterPro"/>
</dbReference>
<accession>A0A9P1NN48</accession>
<dbReference type="Pfam" id="PF01464">
    <property type="entry name" value="SLT"/>
    <property type="match status" value="1"/>
</dbReference>
<evidence type="ECO:0000259" key="4">
    <source>
        <dbReference type="Pfam" id="PF01464"/>
    </source>
</evidence>
<evidence type="ECO:0000256" key="1">
    <source>
        <dbReference type="ARBA" id="ARBA00007734"/>
    </source>
</evidence>
<dbReference type="PROSITE" id="PS00922">
    <property type="entry name" value="TRANSGLYCOSYLASE"/>
    <property type="match status" value="1"/>
</dbReference>
<dbReference type="PANTHER" id="PTHR37423:SF2">
    <property type="entry name" value="MEMBRANE-BOUND LYTIC MUREIN TRANSGLYCOSYLASE C"/>
    <property type="match status" value="1"/>
</dbReference>